<evidence type="ECO:0000313" key="2">
    <source>
        <dbReference type="Proteomes" id="UP001058074"/>
    </source>
</evidence>
<evidence type="ECO:0000313" key="1">
    <source>
        <dbReference type="EMBL" id="GKX67422.1"/>
    </source>
</evidence>
<dbReference type="EMBL" id="BROD01000001">
    <property type="protein sequence ID" value="GKX67422.1"/>
    <property type="molecule type" value="Genomic_DNA"/>
</dbReference>
<comment type="caution">
    <text evidence="1">The sequence shown here is derived from an EMBL/GenBank/DDBJ whole genome shotgun (WGS) entry which is preliminary data.</text>
</comment>
<organism evidence="1 2">
    <name type="scientific">Inconstantimicrobium mannanitabidum</name>
    <dbReference type="NCBI Taxonomy" id="1604901"/>
    <lineage>
        <taxon>Bacteria</taxon>
        <taxon>Bacillati</taxon>
        <taxon>Bacillota</taxon>
        <taxon>Clostridia</taxon>
        <taxon>Eubacteriales</taxon>
        <taxon>Clostridiaceae</taxon>
        <taxon>Inconstantimicrobium</taxon>
    </lineage>
</organism>
<dbReference type="Proteomes" id="UP001058074">
    <property type="component" value="Unassembled WGS sequence"/>
</dbReference>
<name>A0ACB5RE17_9CLOT</name>
<sequence length="211" mass="23749">MSNVIIGTIVVVLMTVVLNIIIDSLILREKEDIFEFIKSFWKEKKYIIMYSVCIILEVTLFILIGANSIFYLYYFMSLLLYRIAIIDYFTKYVENKLLLLLIITAVSSLVIDHGVKLSNAIITGGVTFLILFIMSKVTKGALGMGDAELLGILGFVLGFQGLMSILVLSSVFVFCISIFLIIKSRANKNKELAFTPFIFLALFTVLIINNI</sequence>
<keyword evidence="2" id="KW-1185">Reference proteome</keyword>
<reference evidence="1" key="1">
    <citation type="journal article" date="2025" name="Int. J. Syst. Evol. Microbiol.">
        <title>Inconstantimicrobium mannanitabidum sp. nov., a novel member of the family Clostridiaceae isolated from anoxic soil under the treatment of reductive soil disinfestation.</title>
        <authorList>
            <person name="Ueki A."/>
            <person name="Tonouchi A."/>
            <person name="Honma S."/>
            <person name="Kaku N."/>
            <person name="Ueki K."/>
        </authorList>
    </citation>
    <scope>NUCLEOTIDE SEQUENCE</scope>
    <source>
        <strain evidence="1">TW13</strain>
    </source>
</reference>
<proteinExistence type="predicted"/>
<protein>
    <submittedName>
        <fullName evidence="1">Uncharacterized protein</fullName>
    </submittedName>
</protein>
<gene>
    <name evidence="1" type="ORF">rsdtw13_26800</name>
</gene>
<accession>A0ACB5RE17</accession>